<gene>
    <name evidence="1" type="ORF">RirG_227970</name>
</gene>
<evidence type="ECO:0000313" key="1">
    <source>
        <dbReference type="EMBL" id="EXX55152.1"/>
    </source>
</evidence>
<dbReference type="AlphaFoldDB" id="A0A015IDI2"/>
<dbReference type="InterPro" id="IPR032675">
    <property type="entry name" value="LRR_dom_sf"/>
</dbReference>
<accession>A0A015IDI2</accession>
<protein>
    <recommendedName>
        <fullName evidence="3">F-box domain-containing protein</fullName>
    </recommendedName>
</protein>
<dbReference type="HOGENOM" id="CLU_028913_0_1_1"/>
<name>A0A015IDI2_RHIIW</name>
<evidence type="ECO:0000313" key="2">
    <source>
        <dbReference type="Proteomes" id="UP000022910"/>
    </source>
</evidence>
<dbReference type="EMBL" id="JEMT01028309">
    <property type="protein sequence ID" value="EXX55152.1"/>
    <property type="molecule type" value="Genomic_DNA"/>
</dbReference>
<dbReference type="SUPFAM" id="SSF52047">
    <property type="entry name" value="RNI-like"/>
    <property type="match status" value="1"/>
</dbReference>
<dbReference type="OrthoDB" id="2316528at2759"/>
<comment type="caution">
    <text evidence="1">The sequence shown here is derived from an EMBL/GenBank/DDBJ whole genome shotgun (WGS) entry which is preliminary data.</text>
</comment>
<reference evidence="1 2" key="1">
    <citation type="submission" date="2014-02" db="EMBL/GenBank/DDBJ databases">
        <title>Single nucleus genome sequencing reveals high similarity among nuclei of an endomycorrhizal fungus.</title>
        <authorList>
            <person name="Lin K."/>
            <person name="Geurts R."/>
            <person name="Zhang Z."/>
            <person name="Limpens E."/>
            <person name="Saunders D.G."/>
            <person name="Mu D."/>
            <person name="Pang E."/>
            <person name="Cao H."/>
            <person name="Cha H."/>
            <person name="Lin T."/>
            <person name="Zhou Q."/>
            <person name="Shang Y."/>
            <person name="Li Y."/>
            <person name="Ivanov S."/>
            <person name="Sharma T."/>
            <person name="Velzen R.V."/>
            <person name="Ruijter N.D."/>
            <person name="Aanen D.K."/>
            <person name="Win J."/>
            <person name="Kamoun S."/>
            <person name="Bisseling T."/>
            <person name="Huang S."/>
        </authorList>
    </citation>
    <scope>NUCLEOTIDE SEQUENCE [LARGE SCALE GENOMIC DNA]</scope>
    <source>
        <strain evidence="2">DAOM197198w</strain>
    </source>
</reference>
<proteinExistence type="predicted"/>
<evidence type="ECO:0008006" key="3">
    <source>
        <dbReference type="Google" id="ProtNLM"/>
    </source>
</evidence>
<dbReference type="Gene3D" id="3.80.10.10">
    <property type="entry name" value="Ribonuclease Inhibitor"/>
    <property type="match status" value="1"/>
</dbReference>
<sequence>MACQLPADCLNDIFEYLEEDKFALHSCLLVNHLWCEISVRILWRNIWDFNRQQCSLKVASSILSTLIACLPNESKRLLYDNDIFISTPTSKPLLFNYAAFCKVISIYEFNRMIDSVFKDEQSTNLNDINNLVTNQIIKMFANQISSLKKLTYHHNHYYYLNISFPYFPGARDLSELCCSSKLPSNFFYQLSQICHNLQSISISFDDDVSNELKELISSQNNLKKLSLSAFEISWANIIPALTKHSHTITKLQLYGGNEELPLSFLSLFLNLQEFIFSFFHGTEFEDFRMLQYPKLQVLKIPYQCPRPQYMMKFLENNGKNLKKFYTDENNKDLSLSIAKFCPNLKSLFVILNNGEIDILKTIFISCQYLESIKIWCDKGNFGEFLSEKEVLETVAKYSPNNFCELKIYNCSNSDVFPGDLESFFISWGERTPKKLLSLIILVDDADYYYDYISSETLEIIGKYEDLGTIKFLTKSNINEEKEEEDNYYYH</sequence>
<dbReference type="Proteomes" id="UP000022910">
    <property type="component" value="Unassembled WGS sequence"/>
</dbReference>
<keyword evidence="2" id="KW-1185">Reference proteome</keyword>
<organism evidence="1 2">
    <name type="scientific">Rhizophagus irregularis (strain DAOM 197198w)</name>
    <name type="common">Glomus intraradices</name>
    <dbReference type="NCBI Taxonomy" id="1432141"/>
    <lineage>
        <taxon>Eukaryota</taxon>
        <taxon>Fungi</taxon>
        <taxon>Fungi incertae sedis</taxon>
        <taxon>Mucoromycota</taxon>
        <taxon>Glomeromycotina</taxon>
        <taxon>Glomeromycetes</taxon>
        <taxon>Glomerales</taxon>
        <taxon>Glomeraceae</taxon>
        <taxon>Rhizophagus</taxon>
    </lineage>
</organism>